<accession>A0A815BFZ1</accession>
<name>A0A815BFZ1_ADIRI</name>
<dbReference type="PANTHER" id="PTHR11145">
    <property type="entry name" value="BTB/POZ DOMAIN-CONTAINING ADAPTER FOR CUL3-MEDIATED RHOA DEGRADATION PROTEIN FAMILY MEMBER"/>
    <property type="match status" value="1"/>
</dbReference>
<dbReference type="InterPro" id="IPR045068">
    <property type="entry name" value="BACURD1-3"/>
</dbReference>
<dbReference type="AlphaFoldDB" id="A0A815BFZ1"/>
<keyword evidence="1" id="KW-0175">Coiled coil</keyword>
<dbReference type="SUPFAM" id="SSF54695">
    <property type="entry name" value="POZ domain"/>
    <property type="match status" value="1"/>
</dbReference>
<feature type="domain" description="BTB" evidence="3">
    <location>
        <begin position="102"/>
        <end position="172"/>
    </location>
</feature>
<dbReference type="PROSITE" id="PS51886">
    <property type="entry name" value="TLDC"/>
    <property type="match status" value="1"/>
</dbReference>
<comment type="caution">
    <text evidence="6">The sequence shown here is derived from an EMBL/GenBank/DDBJ whole genome shotgun (WGS) entry which is preliminary data.</text>
</comment>
<dbReference type="OrthoDB" id="25620at2759"/>
<dbReference type="Pfam" id="PF07534">
    <property type="entry name" value="TLD"/>
    <property type="match status" value="1"/>
</dbReference>
<gene>
    <name evidence="6" type="ORF">EDS130_LOCUS28925</name>
    <name evidence="5" type="ORF">XAT740_LOCUS9110</name>
</gene>
<feature type="region of interest" description="Disordered" evidence="2">
    <location>
        <begin position="208"/>
        <end position="260"/>
    </location>
</feature>
<dbReference type="Proteomes" id="UP000663828">
    <property type="component" value="Unassembled WGS sequence"/>
</dbReference>
<dbReference type="Pfam" id="PF02214">
    <property type="entry name" value="BTB_2"/>
    <property type="match status" value="1"/>
</dbReference>
<dbReference type="GO" id="GO:0051260">
    <property type="term" value="P:protein homooligomerization"/>
    <property type="evidence" value="ECO:0007669"/>
    <property type="project" value="InterPro"/>
</dbReference>
<proteinExistence type="predicted"/>
<organism evidence="6 8">
    <name type="scientific">Adineta ricciae</name>
    <name type="common">Rotifer</name>
    <dbReference type="NCBI Taxonomy" id="249248"/>
    <lineage>
        <taxon>Eukaryota</taxon>
        <taxon>Metazoa</taxon>
        <taxon>Spiralia</taxon>
        <taxon>Gnathifera</taxon>
        <taxon>Rotifera</taxon>
        <taxon>Eurotatoria</taxon>
        <taxon>Bdelloidea</taxon>
        <taxon>Adinetida</taxon>
        <taxon>Adinetidae</taxon>
        <taxon>Adineta</taxon>
    </lineage>
</organism>
<feature type="domain" description="TLDc" evidence="4">
    <location>
        <begin position="283"/>
        <end position="462"/>
    </location>
</feature>
<evidence type="ECO:0000259" key="4">
    <source>
        <dbReference type="PROSITE" id="PS51886"/>
    </source>
</evidence>
<evidence type="ECO:0000256" key="1">
    <source>
        <dbReference type="SAM" id="Coils"/>
    </source>
</evidence>
<dbReference type="InterPro" id="IPR011333">
    <property type="entry name" value="SKP1/BTB/POZ_sf"/>
</dbReference>
<dbReference type="PANTHER" id="PTHR11145:SF8">
    <property type="entry name" value="RE57120P"/>
    <property type="match status" value="1"/>
</dbReference>
<feature type="compositionally biased region" description="Polar residues" evidence="2">
    <location>
        <begin position="226"/>
        <end position="253"/>
    </location>
</feature>
<dbReference type="Proteomes" id="UP000663852">
    <property type="component" value="Unassembled WGS sequence"/>
</dbReference>
<dbReference type="PROSITE" id="PS50097">
    <property type="entry name" value="BTB"/>
    <property type="match status" value="1"/>
</dbReference>
<reference evidence="6" key="1">
    <citation type="submission" date="2021-02" db="EMBL/GenBank/DDBJ databases">
        <authorList>
            <person name="Nowell W R."/>
        </authorList>
    </citation>
    <scope>NUCLEOTIDE SEQUENCE</scope>
</reference>
<dbReference type="CDD" id="cd18316">
    <property type="entry name" value="BTB_POZ_KCTD-like"/>
    <property type="match status" value="1"/>
</dbReference>
<feature type="coiled-coil region" evidence="1">
    <location>
        <begin position="61"/>
        <end position="95"/>
    </location>
</feature>
<evidence type="ECO:0000259" key="3">
    <source>
        <dbReference type="PROSITE" id="PS50097"/>
    </source>
</evidence>
<dbReference type="EMBL" id="CAJNOR010000464">
    <property type="protein sequence ID" value="CAF0922389.1"/>
    <property type="molecule type" value="Genomic_DNA"/>
</dbReference>
<dbReference type="SMART" id="SM00584">
    <property type="entry name" value="TLDc"/>
    <property type="match status" value="1"/>
</dbReference>
<evidence type="ECO:0000313" key="5">
    <source>
        <dbReference type="EMBL" id="CAF0922389.1"/>
    </source>
</evidence>
<evidence type="ECO:0000313" key="6">
    <source>
        <dbReference type="EMBL" id="CAF1268972.1"/>
    </source>
</evidence>
<keyword evidence="7" id="KW-1185">Reference proteome</keyword>
<dbReference type="Gene3D" id="3.30.710.10">
    <property type="entry name" value="Potassium Channel Kv1.1, Chain A"/>
    <property type="match status" value="1"/>
</dbReference>
<dbReference type="SMART" id="SM00225">
    <property type="entry name" value="BTB"/>
    <property type="match status" value="1"/>
</dbReference>
<sequence>MSQSNGLTTATMTNNKLNVNGNEAEWDNKCDVFNRLQSLIPAIKQNFILISQQYNQFLNDTDELNKTFTAMQLKQEKLERELDFYRKDLNDFNKQIDSNADNRVYLDVGGHHFTTTIKTLTQSNSLFFKAFLTKEWNRNANTADNRIFIDRDGRIFDLVLKYLRTGELNIEDRTIRKELLTEAKFYKIQSLEDELNSLLRKDESSLTVNLTNQSSPPCSPAPAVNRTRSSPYTPSASPNALTRSSPFNQSMPTKSKPHPAQTALSWRTTIPSENRLNIFLGSTLITSEYEEKLSEFIGPEMMTQQPWKLIYRASEHGFDAADFHRCSESYAPTVSIIQTDFGNIFGGFTSVSWSSATLRADQADPTAFLFTLKNTLNIPPTKFPVAKEYQQCAISHNPTCGPNFGSPKNEGSDLCLRNKFNEKTNCIFFPKSYVDTTNLGSSIFAKKYFACKEVEVFTITTQ</sequence>
<dbReference type="EMBL" id="CAJNOJ010000191">
    <property type="protein sequence ID" value="CAF1268972.1"/>
    <property type="molecule type" value="Genomic_DNA"/>
</dbReference>
<evidence type="ECO:0000313" key="8">
    <source>
        <dbReference type="Proteomes" id="UP000663852"/>
    </source>
</evidence>
<evidence type="ECO:0000256" key="2">
    <source>
        <dbReference type="SAM" id="MobiDB-lite"/>
    </source>
</evidence>
<dbReference type="InterPro" id="IPR000210">
    <property type="entry name" value="BTB/POZ_dom"/>
</dbReference>
<evidence type="ECO:0000313" key="7">
    <source>
        <dbReference type="Proteomes" id="UP000663828"/>
    </source>
</evidence>
<dbReference type="InterPro" id="IPR006571">
    <property type="entry name" value="TLDc_dom"/>
</dbReference>
<protein>
    <submittedName>
        <fullName evidence="6">Uncharacterized protein</fullName>
    </submittedName>
</protein>
<dbReference type="InterPro" id="IPR003131">
    <property type="entry name" value="T1-type_BTB"/>
</dbReference>